<evidence type="ECO:0000313" key="2">
    <source>
        <dbReference type="EMBL" id="ALS32648.1"/>
    </source>
</evidence>
<dbReference type="RefSeq" id="WP_058373088.1">
    <property type="nucleotide sequence ID" value="NZ_CP011034.1"/>
</dbReference>
<dbReference type="PROSITE" id="PS51128">
    <property type="entry name" value="ZF_DKSA_2"/>
    <property type="match status" value="1"/>
</dbReference>
<name>A0A0U2WWH0_9GAMM</name>
<evidence type="ECO:0000313" key="3">
    <source>
        <dbReference type="Proteomes" id="UP000065261"/>
    </source>
</evidence>
<comment type="caution">
    <text evidence="1">Lacks conserved residue(s) required for the propagation of feature annotation.</text>
</comment>
<sequence>MSDPADVAQLDIEHAEAVAIANARRPEVVPADECIECGNEISEGRKKAIKTNLCIGCAEMRELRSRNYATRR</sequence>
<accession>A0A0U2WWH0</accession>
<gene>
    <name evidence="2" type="ORF">PTRA_a1434</name>
</gene>
<dbReference type="PATRIC" id="fig|1315283.4.peg.1241"/>
<dbReference type="AlphaFoldDB" id="A0A0U2WWH0"/>
<proteinExistence type="predicted"/>
<dbReference type="EMBL" id="CP011034">
    <property type="protein sequence ID" value="ALS32648.1"/>
    <property type="molecule type" value="Genomic_DNA"/>
</dbReference>
<dbReference type="OrthoDB" id="962301at2"/>
<dbReference type="Proteomes" id="UP000065261">
    <property type="component" value="Chromosome I"/>
</dbReference>
<evidence type="ECO:0000256" key="1">
    <source>
        <dbReference type="PROSITE-ProRule" id="PRU00510"/>
    </source>
</evidence>
<protein>
    <submittedName>
        <fullName evidence="2">Uncharacterized protein</fullName>
    </submittedName>
</protein>
<dbReference type="KEGG" id="ptn:PTRA_a1434"/>
<organism evidence="2">
    <name type="scientific">Pseudoalteromonas translucida KMM 520</name>
    <dbReference type="NCBI Taxonomy" id="1315283"/>
    <lineage>
        <taxon>Bacteria</taxon>
        <taxon>Pseudomonadati</taxon>
        <taxon>Pseudomonadota</taxon>
        <taxon>Gammaproteobacteria</taxon>
        <taxon>Alteromonadales</taxon>
        <taxon>Pseudoalteromonadaceae</taxon>
        <taxon>Pseudoalteromonas</taxon>
    </lineage>
</organism>
<reference evidence="2 3" key="1">
    <citation type="submission" date="2015-03" db="EMBL/GenBank/DDBJ databases">
        <authorList>
            <person name="Murphy D."/>
        </authorList>
    </citation>
    <scope>NUCLEOTIDE SEQUENCE [LARGE SCALE GENOMIC DNA]</scope>
    <source>
        <strain evidence="2 3">KMM 520</strain>
    </source>
</reference>